<evidence type="ECO:0000313" key="3">
    <source>
        <dbReference type="EMBL" id="MFC0408373.1"/>
    </source>
</evidence>
<accession>A0ABV6JUX5</accession>
<dbReference type="InterPro" id="IPR036291">
    <property type="entry name" value="NAD(P)-bd_dom_sf"/>
</dbReference>
<comment type="similarity">
    <text evidence="1">Belongs to the short-chain dehydrogenases/reductases (SDR) family.</text>
</comment>
<dbReference type="InterPro" id="IPR020904">
    <property type="entry name" value="Sc_DH/Rdtase_CS"/>
</dbReference>
<dbReference type="PRINTS" id="PR00081">
    <property type="entry name" value="GDHRDH"/>
</dbReference>
<reference evidence="3 4" key="1">
    <citation type="submission" date="2024-09" db="EMBL/GenBank/DDBJ databases">
        <authorList>
            <person name="Sun Q."/>
            <person name="Mori K."/>
        </authorList>
    </citation>
    <scope>NUCLEOTIDE SEQUENCE [LARGE SCALE GENOMIC DNA]</scope>
    <source>
        <strain evidence="3 4">TBRC 5777</strain>
    </source>
</reference>
<gene>
    <name evidence="3" type="ORF">ACFFGY_08955</name>
</gene>
<dbReference type="EC" id="1.-.-.-" evidence="3"/>
<protein>
    <submittedName>
        <fullName evidence="3">SDR family NAD(P)-dependent oxidoreductase</fullName>
        <ecNumber evidence="3">1.-.-.-</ecNumber>
    </submittedName>
</protein>
<organism evidence="3 4">
    <name type="scientific">Roseomonas elaeocarpi</name>
    <dbReference type="NCBI Taxonomy" id="907779"/>
    <lineage>
        <taxon>Bacteria</taxon>
        <taxon>Pseudomonadati</taxon>
        <taxon>Pseudomonadota</taxon>
        <taxon>Alphaproteobacteria</taxon>
        <taxon>Acetobacterales</taxon>
        <taxon>Roseomonadaceae</taxon>
        <taxon>Roseomonas</taxon>
    </lineage>
</organism>
<dbReference type="PANTHER" id="PTHR44196">
    <property type="entry name" value="DEHYDROGENASE/REDUCTASE SDR FAMILY MEMBER 7B"/>
    <property type="match status" value="1"/>
</dbReference>
<dbReference type="Proteomes" id="UP001589865">
    <property type="component" value="Unassembled WGS sequence"/>
</dbReference>
<dbReference type="EMBL" id="JBHLUN010000006">
    <property type="protein sequence ID" value="MFC0408373.1"/>
    <property type="molecule type" value="Genomic_DNA"/>
</dbReference>
<keyword evidence="4" id="KW-1185">Reference proteome</keyword>
<sequence>MPQYNNVLITGASRGIGEALALLCAAPGVTLHLSGRDSSRLESVAAQARARGAAVDTRILDVRDRDGMARWIHGAGPLDLVVANAGIAAGTGGGIEPAAQAQEIFSTNLDGALNTAQPAIEAMLTQAPGPDGVRGRIAVLASMAVYMAMPGGPAYAASKTALDTWVQATGINTRRQGVIITSFCPGYVRTAMTADNTYHMPGLMSAEHAAATILRHLPRGRPRVTFPRWMALGAQVVNILPADRVDRLLRALPGRTAQAYVLGPGR</sequence>
<dbReference type="GO" id="GO:0016491">
    <property type="term" value="F:oxidoreductase activity"/>
    <property type="evidence" value="ECO:0007669"/>
    <property type="project" value="UniProtKB-KW"/>
</dbReference>
<proteinExistence type="inferred from homology"/>
<dbReference type="SUPFAM" id="SSF51735">
    <property type="entry name" value="NAD(P)-binding Rossmann-fold domains"/>
    <property type="match status" value="1"/>
</dbReference>
<evidence type="ECO:0000256" key="2">
    <source>
        <dbReference type="ARBA" id="ARBA00023002"/>
    </source>
</evidence>
<evidence type="ECO:0000313" key="4">
    <source>
        <dbReference type="Proteomes" id="UP001589865"/>
    </source>
</evidence>
<dbReference type="PROSITE" id="PS00061">
    <property type="entry name" value="ADH_SHORT"/>
    <property type="match status" value="1"/>
</dbReference>
<dbReference type="Pfam" id="PF00106">
    <property type="entry name" value="adh_short"/>
    <property type="match status" value="1"/>
</dbReference>
<evidence type="ECO:0000256" key="1">
    <source>
        <dbReference type="ARBA" id="ARBA00006484"/>
    </source>
</evidence>
<keyword evidence="2 3" id="KW-0560">Oxidoreductase</keyword>
<name>A0ABV6JUX5_9PROT</name>
<dbReference type="PANTHER" id="PTHR44196:SF1">
    <property type="entry name" value="DEHYDROGENASE_REDUCTASE SDR FAMILY MEMBER 7B"/>
    <property type="match status" value="1"/>
</dbReference>
<dbReference type="Gene3D" id="3.40.50.720">
    <property type="entry name" value="NAD(P)-binding Rossmann-like Domain"/>
    <property type="match status" value="1"/>
</dbReference>
<dbReference type="RefSeq" id="WP_377044129.1">
    <property type="nucleotide sequence ID" value="NZ_JBHLUN010000006.1"/>
</dbReference>
<dbReference type="InterPro" id="IPR002347">
    <property type="entry name" value="SDR_fam"/>
</dbReference>
<comment type="caution">
    <text evidence="3">The sequence shown here is derived from an EMBL/GenBank/DDBJ whole genome shotgun (WGS) entry which is preliminary data.</text>
</comment>